<evidence type="ECO:0000256" key="17">
    <source>
        <dbReference type="ARBA" id="ARBA00068894"/>
    </source>
</evidence>
<keyword evidence="15" id="KW-0325">Glycoprotein</keyword>
<evidence type="ECO:0000256" key="16">
    <source>
        <dbReference type="ARBA" id="ARBA00061139"/>
    </source>
</evidence>
<keyword evidence="3" id="KW-0813">Transport</keyword>
<dbReference type="GO" id="GO:0009306">
    <property type="term" value="P:protein secretion"/>
    <property type="evidence" value="ECO:0007669"/>
    <property type="project" value="TreeGrafter"/>
</dbReference>
<evidence type="ECO:0000256" key="1">
    <source>
        <dbReference type="ARBA" id="ARBA00004389"/>
    </source>
</evidence>
<feature type="compositionally biased region" description="Basic and acidic residues" evidence="20">
    <location>
        <begin position="697"/>
        <end position="717"/>
    </location>
</feature>
<gene>
    <name evidence="23" type="ORF">IHE44_0008974</name>
    <name evidence="22" type="ORF">IHE44_012944</name>
</gene>
<evidence type="ECO:0000313" key="23">
    <source>
        <dbReference type="EMBL" id="KAI1240549.1"/>
    </source>
</evidence>
<feature type="compositionally biased region" description="Basic and acidic residues" evidence="20">
    <location>
        <begin position="609"/>
        <end position="618"/>
    </location>
</feature>
<dbReference type="GO" id="GO:0070971">
    <property type="term" value="C:endoplasmic reticulum exit site"/>
    <property type="evidence" value="ECO:0007669"/>
    <property type="project" value="TreeGrafter"/>
</dbReference>
<dbReference type="InterPro" id="IPR001452">
    <property type="entry name" value="SH3_domain"/>
</dbReference>
<keyword evidence="8" id="KW-0732">Signal</keyword>
<dbReference type="EMBL" id="JADDUC010000067">
    <property type="protein sequence ID" value="KAG0120196.1"/>
    <property type="molecule type" value="Genomic_DNA"/>
</dbReference>
<evidence type="ECO:0000256" key="20">
    <source>
        <dbReference type="SAM" id="MobiDB-lite"/>
    </source>
</evidence>
<feature type="compositionally biased region" description="Polar residues" evidence="20">
    <location>
        <begin position="785"/>
        <end position="798"/>
    </location>
</feature>
<dbReference type="InterPro" id="IPR054697">
    <property type="entry name" value="NPIP_N"/>
</dbReference>
<name>A0A835TV90_9PASS</name>
<feature type="compositionally biased region" description="Basic and acidic residues" evidence="20">
    <location>
        <begin position="530"/>
        <end position="543"/>
    </location>
</feature>
<feature type="region of interest" description="Disordered" evidence="20">
    <location>
        <begin position="2075"/>
        <end position="2157"/>
    </location>
</feature>
<feature type="compositionally biased region" description="Polar residues" evidence="20">
    <location>
        <begin position="898"/>
        <end position="911"/>
    </location>
</feature>
<evidence type="ECO:0000256" key="11">
    <source>
        <dbReference type="ARBA" id="ARBA00022927"/>
    </source>
</evidence>
<dbReference type="GO" id="GO:0006887">
    <property type="term" value="P:exocytosis"/>
    <property type="evidence" value="ECO:0007669"/>
    <property type="project" value="UniProtKB-KW"/>
</dbReference>
<dbReference type="InterPro" id="IPR036028">
    <property type="entry name" value="SH3-like_dom_sf"/>
</dbReference>
<dbReference type="EMBL" id="JADDUC020000003">
    <property type="protein sequence ID" value="KAI1240549.1"/>
    <property type="molecule type" value="Genomic_DNA"/>
</dbReference>
<feature type="compositionally biased region" description="Basic and acidic residues" evidence="20">
    <location>
        <begin position="850"/>
        <end position="897"/>
    </location>
</feature>
<keyword evidence="5" id="KW-0268">Exocytosis</keyword>
<dbReference type="SUPFAM" id="SSF50044">
    <property type="entry name" value="SH3-domain"/>
    <property type="match status" value="1"/>
</dbReference>
<keyword evidence="7" id="KW-0812">Transmembrane</keyword>
<keyword evidence="6" id="KW-0597">Phosphoprotein</keyword>
<feature type="compositionally biased region" description="Acidic residues" evidence="20">
    <location>
        <begin position="510"/>
        <end position="521"/>
    </location>
</feature>
<feature type="region of interest" description="Disordered" evidence="20">
    <location>
        <begin position="284"/>
        <end position="303"/>
    </location>
</feature>
<feature type="compositionally biased region" description="Acidic residues" evidence="20">
    <location>
        <begin position="722"/>
        <end position="731"/>
    </location>
</feature>
<dbReference type="InterPro" id="IPR051500">
    <property type="entry name" value="cTAGE_MIA/OTOR"/>
</dbReference>
<feature type="compositionally biased region" description="Polar residues" evidence="20">
    <location>
        <begin position="444"/>
        <end position="454"/>
    </location>
</feature>
<evidence type="ECO:0000256" key="15">
    <source>
        <dbReference type="ARBA" id="ARBA00023180"/>
    </source>
</evidence>
<feature type="compositionally biased region" description="Polar residues" evidence="20">
    <location>
        <begin position="171"/>
        <end position="187"/>
    </location>
</feature>
<dbReference type="GO" id="GO:0005789">
    <property type="term" value="C:endoplasmic reticulum membrane"/>
    <property type="evidence" value="ECO:0007669"/>
    <property type="project" value="UniProtKB-SubCell"/>
</dbReference>
<accession>A0A835TV90</accession>
<feature type="compositionally biased region" description="Basic and acidic residues" evidence="20">
    <location>
        <begin position="383"/>
        <end position="403"/>
    </location>
</feature>
<feature type="region of interest" description="Disordered" evidence="20">
    <location>
        <begin position="1087"/>
        <end position="1137"/>
    </location>
</feature>
<feature type="compositionally biased region" description="Acidic residues" evidence="20">
    <location>
        <begin position="1091"/>
        <end position="1100"/>
    </location>
</feature>
<keyword evidence="2 18" id="KW-0728">SH3 domain</keyword>
<comment type="subcellular location">
    <subcellularLocation>
        <location evidence="1">Endoplasmic reticulum membrane</location>
        <topology evidence="1">Single-pass membrane protein</topology>
    </subcellularLocation>
</comment>
<dbReference type="PROSITE" id="PS50002">
    <property type="entry name" value="SH3"/>
    <property type="match status" value="1"/>
</dbReference>
<feature type="compositionally biased region" description="Basic and acidic residues" evidence="20">
    <location>
        <begin position="429"/>
        <end position="438"/>
    </location>
</feature>
<evidence type="ECO:0000256" key="14">
    <source>
        <dbReference type="ARBA" id="ARBA00023136"/>
    </source>
</evidence>
<feature type="region of interest" description="Disordered" evidence="20">
    <location>
        <begin position="608"/>
        <end position="913"/>
    </location>
</feature>
<dbReference type="FunFam" id="2.30.30.40:FF:000162">
    <property type="entry name" value="MIA SH3 domain ER export factor 3"/>
    <property type="match status" value="1"/>
</dbReference>
<evidence type="ECO:0000256" key="13">
    <source>
        <dbReference type="ARBA" id="ARBA00023054"/>
    </source>
</evidence>
<keyword evidence="12" id="KW-1133">Transmembrane helix</keyword>
<dbReference type="Proteomes" id="UP000618051">
    <property type="component" value="Unassembled WGS sequence"/>
</dbReference>
<sequence length="2204" mass="244791">MSCNLALLMCRGKAMRDFKGPDCRFVNFKKGEAVYVYYKLIGESTELWAGSVGSDFGYFPKDLLEINHNYSNEELELPTDETDFVCFDGGRDDFDNYNVDELLKSLQETIANEEETELSGPGTKPAEGIEKDKEAEQTDRGKSLGALETDNLELSAEEEKENLVLTDKVDSSLTEGTENTGGDSSVNSHKENSQGDQIAHEHLKGMLHGKLKGLESENTKNTSIPQGETSQLDQENEEVNAYTLLNRELSVNLKTKFGSTADAVVSDDEVTHLVTSLEDDLNEDLSINPHNEEEEPEFADQSAKIPLLSFTAEDEITSPVDLEDDGNYDTESQNHDPDENAKGATKLNNQRANREEHNSDVLILKDAFSKSKKSGDSVSVDGSESKQTKEKQDEVMLINKREAPAATQPEDLSKEPLGKEPVGTGDLGSEEKANKTEQLEEQLTAGTESHSATLKGTAVPDPHTLPSPGNALESKSFLKNKEDASEPSDDDISKSPETVPLAPMERSEKELEDNTSEESLESDLKHKRSWEKTMKKGEAENKPPVDVPAKPVEEVESASQGDLGDTDLLRQKVEHGMPAVEKELLRHEEDLKQEVKIYNENKNPAFSNKELEIKKGNMKETSAGEEDSSYSGAVEQPRPWENETEYSEADVNEKLSRNSGKMPVFKESTETSFPEEKSRSTTQNTNTENLTWQGTAHSEDAGLDRNLGKDLAKETTQRAELQSEEPEAEDNPDLKQADDELLEDENAASAKLSQARTANVQGNTLGGENTNPELEEPSGVVSGIPNPTYNTGEETNSFPKEDKTISMQNASETGNKEVDVSVRKNAKLEEMQHATEANEESSEPEEQSAVEEHNSQSPHTEDSNDFDQRKDHLPEDISQKDSKEVQNLEQTRNDHQQSAHVPSPADSSEGTSDMAADFSESVKQLSIIRDFLDEKRVMRLQKYLGLQHVVRIEAMFHDMTVEMELAQKASQNNEDTEKALDEILEISESRIMDVVGKVLDSRVAENKEEVVKEMDLYDEESALMDDIQELIYSLRSKYSSAGESVPLASPPEQEDDQLHIQGRMLNQNPNTIDEGNQEFQQLIEDKRPEQPIEEEEEEEDRAVSVPPEHEEANFSDSWEAEEGYDSERGSLLEDTSSVSVESGESASEHIAEGNHLESAYFVLLLLKTCMLVATLPEEMRPGPDFHGLPWEPVIITALVGIVTLAVFFWRTCLSVKSRLYQVTEKQLAEKIKNLLQEKTEILEKLSEYDQKIKEAKESVKEAQEQKDILSDETAGLKDTVKELEEANQQLDNKVKNLHTMLETERKKNEKKQNKLSETQKSLEKLQEAITMHSAELSEVQIALNEAKLSEEKVKSELHHVQEENARLKKSKEQLLKEAEGWSERHSELCEQIQLYQKSQKDLEETLAYKENEIEVLTNCIMQLKQLDMDSEAKKDDRGHEWSPGDDLANGELPDVESEKMKTQIKQMMDVSRVKTMLSIVEEDRNLLQSKLNDEVTARHELEEKIKTLEHDSSSLQSAKTQLENECKTLQQKVEILGELYQQKEMALQKKLTQEEYERQEKEQKLCAADEKAVLAINEVKVYKQRIQDMEEELQKTERSYKNQIAAHEKKAHDNWLIARSAERALAEEKREAANLRQKLIEVNQKIIMLQRPVIVKPTPGRPDRQIPPRRGPLSRDGSSGPSPVSGGNPSPTQMIDVPARPLSAPRREGVRGEFGTMVDGPPAPRRPPELPGRMSVPDIGPAVASLIGSEPRTSSPSTAMDGVGNAGAKGPSPFPGTPLMHSPVLGPPLPPPIRYGPPGPAAPPLRGNFGPRPLPGPQGCGPPLPPPAGRDFLPSPQICLLAHSCLPPIPEATHVGILPSTPSALLALQALGYPCHPRRLPGTMLLLPTETCLRRHPGTEGSRPQGLRTAPAQDPCLQLHGPGSHVHNSRKRLLSTSQHQVKFESRVFIFLRVKCNSASLRGRLDLESFFASIRKENSFLQAGTSLKHKTILKPVVCAAAILALRRFTEKRQGIEATLKVDLSFPIQAFVMLSPPLPIPANKSWMECPSGYTSLHLGHRHPTAVLILDGRAGLNSRTSPSTFQGHSDPAIPRSEQVLSQPGTTDSCPPPDLTTGTRGHPPDLHPPLPHFKALAVPQAPSPPTSSFSQSSVTLPTPEDSEMQMRGTTIAQQCKQLVGLPHLYCCRFGKGALSILRESLRQKEKNG</sequence>
<feature type="coiled-coil region" evidence="19">
    <location>
        <begin position="1491"/>
        <end position="1645"/>
    </location>
</feature>
<reference evidence="22" key="1">
    <citation type="submission" date="2020-10" db="EMBL/GenBank/DDBJ databases">
        <title>Feather gene expression reveals the developmental basis of iridescence in African starlings.</title>
        <authorList>
            <person name="Rubenstein D.R."/>
        </authorList>
    </citation>
    <scope>NUCLEOTIDE SEQUENCE</scope>
    <source>
        <strain evidence="22">SS15</strain>
        <tissue evidence="22">Liver</tissue>
    </source>
</reference>
<evidence type="ECO:0000256" key="7">
    <source>
        <dbReference type="ARBA" id="ARBA00022692"/>
    </source>
</evidence>
<feature type="compositionally biased region" description="Basic and acidic residues" evidence="20">
    <location>
        <begin position="127"/>
        <end position="142"/>
    </location>
</feature>
<keyword evidence="4" id="KW-0488">Methylation</keyword>
<evidence type="ECO:0000256" key="2">
    <source>
        <dbReference type="ARBA" id="ARBA00022443"/>
    </source>
</evidence>
<dbReference type="Gene3D" id="1.20.5.1160">
    <property type="entry name" value="Vasodilator-stimulated phosphoprotein"/>
    <property type="match status" value="1"/>
</dbReference>
<evidence type="ECO:0000256" key="5">
    <source>
        <dbReference type="ARBA" id="ARBA00022483"/>
    </source>
</evidence>
<keyword evidence="9" id="KW-0256">Endoplasmic reticulum</keyword>
<feature type="compositionally biased region" description="Basic and acidic residues" evidence="20">
    <location>
        <begin position="332"/>
        <end position="341"/>
    </location>
</feature>
<feature type="region of interest" description="Disordered" evidence="20">
    <location>
        <begin position="311"/>
        <end position="566"/>
    </location>
</feature>
<organism evidence="22">
    <name type="scientific">Lamprotornis superbus</name>
    <dbReference type="NCBI Taxonomy" id="245042"/>
    <lineage>
        <taxon>Eukaryota</taxon>
        <taxon>Metazoa</taxon>
        <taxon>Chordata</taxon>
        <taxon>Craniata</taxon>
        <taxon>Vertebrata</taxon>
        <taxon>Euteleostomi</taxon>
        <taxon>Archelosauria</taxon>
        <taxon>Archosauria</taxon>
        <taxon>Dinosauria</taxon>
        <taxon>Saurischia</taxon>
        <taxon>Theropoda</taxon>
        <taxon>Coelurosauria</taxon>
        <taxon>Aves</taxon>
        <taxon>Neognathae</taxon>
        <taxon>Neoaves</taxon>
        <taxon>Telluraves</taxon>
        <taxon>Australaves</taxon>
        <taxon>Passeriformes</taxon>
        <taxon>Sturnidae</taxon>
        <taxon>Lamprotornis</taxon>
    </lineage>
</organism>
<comment type="similarity">
    <text evidence="16">Belongs to the MIA/OTOR family. Tango1 subfamily.</text>
</comment>
<feature type="compositionally biased region" description="Low complexity" evidence="20">
    <location>
        <begin position="2142"/>
        <end position="2154"/>
    </location>
</feature>
<feature type="domain" description="SH3" evidence="21">
    <location>
        <begin position="7"/>
        <end position="69"/>
    </location>
</feature>
<keyword evidence="10" id="KW-0931">ER-Golgi transport</keyword>
<feature type="compositionally biased region" description="Polar residues" evidence="20">
    <location>
        <begin position="2095"/>
        <end position="2105"/>
    </location>
</feature>
<feature type="compositionally biased region" description="Basic and acidic residues" evidence="20">
    <location>
        <begin position="814"/>
        <end position="833"/>
    </location>
</feature>
<feature type="compositionally biased region" description="Acidic residues" evidence="20">
    <location>
        <begin position="837"/>
        <end position="849"/>
    </location>
</feature>
<evidence type="ECO:0000256" key="10">
    <source>
        <dbReference type="ARBA" id="ARBA00022892"/>
    </source>
</evidence>
<feature type="compositionally biased region" description="Acidic residues" evidence="20">
    <location>
        <begin position="312"/>
        <end position="328"/>
    </location>
</feature>
<feature type="region of interest" description="Disordered" evidence="20">
    <location>
        <begin position="1430"/>
        <end position="1458"/>
    </location>
</feature>
<evidence type="ECO:0000256" key="4">
    <source>
        <dbReference type="ARBA" id="ARBA00022481"/>
    </source>
</evidence>
<reference evidence="23 24" key="2">
    <citation type="journal article" date="2021" name="J. Hered.">
        <title>Feather Gene Expression Elucidates the Developmental Basis of Plumage Iridescence in African Starlings.</title>
        <authorList>
            <person name="Rubenstein D.R."/>
            <person name="Corvelo A."/>
            <person name="MacManes M.D."/>
            <person name="Maia R."/>
            <person name="Narzisi G."/>
            <person name="Rousaki A."/>
            <person name="Vandenabeele P."/>
            <person name="Shawkey M.D."/>
            <person name="Solomon J."/>
        </authorList>
    </citation>
    <scope>NUCLEOTIDE SEQUENCE [LARGE SCALE GENOMIC DNA]</scope>
    <source>
        <strain evidence="23">SS15</strain>
    </source>
</reference>
<dbReference type="GO" id="GO:0035459">
    <property type="term" value="P:vesicle cargo loading"/>
    <property type="evidence" value="ECO:0007669"/>
    <property type="project" value="TreeGrafter"/>
</dbReference>
<feature type="region of interest" description="Disordered" evidence="20">
    <location>
        <begin position="1653"/>
        <end position="1732"/>
    </location>
</feature>
<feature type="compositionally biased region" description="Polar residues" evidence="20">
    <location>
        <begin position="751"/>
        <end position="772"/>
    </location>
</feature>
<evidence type="ECO:0000259" key="21">
    <source>
        <dbReference type="PROSITE" id="PS50002"/>
    </source>
</evidence>
<dbReference type="Pfam" id="PF06409">
    <property type="entry name" value="NPIP"/>
    <property type="match status" value="1"/>
</dbReference>
<feature type="compositionally biased region" description="Polar residues" evidence="20">
    <location>
        <begin position="680"/>
        <end position="696"/>
    </location>
</feature>
<proteinExistence type="inferred from homology"/>
<keyword evidence="14" id="KW-0472">Membrane</keyword>
<feature type="compositionally biased region" description="Basic and acidic residues" evidence="20">
    <location>
        <begin position="1430"/>
        <end position="1442"/>
    </location>
</feature>
<evidence type="ECO:0000256" key="12">
    <source>
        <dbReference type="ARBA" id="ARBA00022989"/>
    </source>
</evidence>
<evidence type="ECO:0000256" key="19">
    <source>
        <dbReference type="SAM" id="Coils"/>
    </source>
</evidence>
<dbReference type="OrthoDB" id="6627676at2759"/>
<dbReference type="PANTHER" id="PTHR23158">
    <property type="entry name" value="MELANOMA INHIBITORY ACTIVITY-RELATED"/>
    <property type="match status" value="1"/>
</dbReference>
<feature type="compositionally biased region" description="Low complexity" evidence="20">
    <location>
        <begin position="1677"/>
        <end position="1691"/>
    </location>
</feature>
<reference evidence="23" key="3">
    <citation type="submission" date="2022-01" db="EMBL/GenBank/DDBJ databases">
        <authorList>
            <person name="Rubenstein D.R."/>
        </authorList>
    </citation>
    <scope>NUCLEOTIDE SEQUENCE</scope>
    <source>
        <strain evidence="23">SS15</strain>
        <tissue evidence="23">Liver</tissue>
    </source>
</reference>
<evidence type="ECO:0000256" key="18">
    <source>
        <dbReference type="PROSITE-ProRule" id="PRU00192"/>
    </source>
</evidence>
<keyword evidence="24" id="KW-1185">Reference proteome</keyword>
<feature type="region of interest" description="Disordered" evidence="20">
    <location>
        <begin position="112"/>
        <end position="196"/>
    </location>
</feature>
<dbReference type="GO" id="GO:0048731">
    <property type="term" value="P:system development"/>
    <property type="evidence" value="ECO:0007669"/>
    <property type="project" value="UniProtKB-ARBA"/>
</dbReference>
<dbReference type="SMART" id="SM00326">
    <property type="entry name" value="SH3"/>
    <property type="match status" value="1"/>
</dbReference>
<feature type="compositionally biased region" description="Polar residues" evidence="20">
    <location>
        <begin position="2075"/>
        <end position="2084"/>
    </location>
</feature>
<dbReference type="Pfam" id="PF07653">
    <property type="entry name" value="SH3_2"/>
    <property type="match status" value="1"/>
</dbReference>
<evidence type="ECO:0000313" key="24">
    <source>
        <dbReference type="Proteomes" id="UP000618051"/>
    </source>
</evidence>
<comment type="caution">
    <text evidence="22">The sequence shown here is derived from an EMBL/GenBank/DDBJ whole genome shotgun (WGS) entry which is preliminary data.</text>
</comment>
<evidence type="ECO:0000256" key="3">
    <source>
        <dbReference type="ARBA" id="ARBA00022448"/>
    </source>
</evidence>
<evidence type="ECO:0000256" key="8">
    <source>
        <dbReference type="ARBA" id="ARBA00022729"/>
    </source>
</evidence>
<evidence type="ECO:0000256" key="6">
    <source>
        <dbReference type="ARBA" id="ARBA00022553"/>
    </source>
</evidence>
<evidence type="ECO:0000256" key="9">
    <source>
        <dbReference type="ARBA" id="ARBA00022824"/>
    </source>
</evidence>
<dbReference type="PANTHER" id="PTHR23158:SF54">
    <property type="entry name" value="TRANSPORT AND GOLGI ORGANIZATION PROTEIN 1 HOMOLOG"/>
    <property type="match status" value="1"/>
</dbReference>
<evidence type="ECO:0000313" key="22">
    <source>
        <dbReference type="EMBL" id="KAG0120196.1"/>
    </source>
</evidence>
<keyword evidence="11" id="KW-0653">Protein transport</keyword>
<feature type="coiled-coil region" evidence="19">
    <location>
        <begin position="1224"/>
        <end position="1412"/>
    </location>
</feature>
<dbReference type="GO" id="GO:0006888">
    <property type="term" value="P:endoplasmic reticulum to Golgi vesicle-mediated transport"/>
    <property type="evidence" value="ECO:0007669"/>
    <property type="project" value="TreeGrafter"/>
</dbReference>
<dbReference type="Gene3D" id="2.30.30.40">
    <property type="entry name" value="SH3 Domains"/>
    <property type="match status" value="1"/>
</dbReference>
<protein>
    <recommendedName>
        <fullName evidence="17">Transport and Golgi organization protein 1 homolog</fullName>
    </recommendedName>
</protein>
<keyword evidence="13 19" id="KW-0175">Coiled coil</keyword>